<gene>
    <name evidence="1" type="ORF">M408DRAFT_193237</name>
</gene>
<reference evidence="2" key="2">
    <citation type="submission" date="2015-01" db="EMBL/GenBank/DDBJ databases">
        <title>Evolutionary Origins and Diversification of the Mycorrhizal Mutualists.</title>
        <authorList>
            <consortium name="DOE Joint Genome Institute"/>
            <consortium name="Mycorrhizal Genomics Consortium"/>
            <person name="Kohler A."/>
            <person name="Kuo A."/>
            <person name="Nagy L.G."/>
            <person name="Floudas D."/>
            <person name="Copeland A."/>
            <person name="Barry K.W."/>
            <person name="Cichocki N."/>
            <person name="Veneault-Fourrey C."/>
            <person name="LaButti K."/>
            <person name="Lindquist E.A."/>
            <person name="Lipzen A."/>
            <person name="Lundell T."/>
            <person name="Morin E."/>
            <person name="Murat C."/>
            <person name="Riley R."/>
            <person name="Ohm R."/>
            <person name="Sun H."/>
            <person name="Tunlid A."/>
            <person name="Henrissat B."/>
            <person name="Grigoriev I.V."/>
            <person name="Hibbett D.S."/>
            <person name="Martin F."/>
        </authorList>
    </citation>
    <scope>NUCLEOTIDE SEQUENCE [LARGE SCALE GENOMIC DNA]</scope>
    <source>
        <strain evidence="2">MAFF 305830</strain>
    </source>
</reference>
<dbReference type="Proteomes" id="UP000054097">
    <property type="component" value="Unassembled WGS sequence"/>
</dbReference>
<dbReference type="HOGENOM" id="CLU_2924159_0_0_1"/>
<dbReference type="AlphaFoldDB" id="A0A0C3APD2"/>
<name>A0A0C3APD2_SERVB</name>
<evidence type="ECO:0000313" key="1">
    <source>
        <dbReference type="EMBL" id="KIM26435.1"/>
    </source>
</evidence>
<evidence type="ECO:0000313" key="2">
    <source>
        <dbReference type="Proteomes" id="UP000054097"/>
    </source>
</evidence>
<proteinExistence type="predicted"/>
<sequence length="61" mass="6903">MKTARSFTSFVHTIRTRDYARNDDINTMFLHSISITRASWYSALRICKVCGEAGSMNGNAK</sequence>
<organism evidence="1 2">
    <name type="scientific">Serendipita vermifera MAFF 305830</name>
    <dbReference type="NCBI Taxonomy" id="933852"/>
    <lineage>
        <taxon>Eukaryota</taxon>
        <taxon>Fungi</taxon>
        <taxon>Dikarya</taxon>
        <taxon>Basidiomycota</taxon>
        <taxon>Agaricomycotina</taxon>
        <taxon>Agaricomycetes</taxon>
        <taxon>Sebacinales</taxon>
        <taxon>Serendipitaceae</taxon>
        <taxon>Serendipita</taxon>
    </lineage>
</organism>
<protein>
    <submittedName>
        <fullName evidence="1">Uncharacterized protein</fullName>
    </submittedName>
</protein>
<keyword evidence="2" id="KW-1185">Reference proteome</keyword>
<accession>A0A0C3APD2</accession>
<reference evidence="1 2" key="1">
    <citation type="submission" date="2014-04" db="EMBL/GenBank/DDBJ databases">
        <authorList>
            <consortium name="DOE Joint Genome Institute"/>
            <person name="Kuo A."/>
            <person name="Zuccaro A."/>
            <person name="Kohler A."/>
            <person name="Nagy L.G."/>
            <person name="Floudas D."/>
            <person name="Copeland A."/>
            <person name="Barry K.W."/>
            <person name="Cichocki N."/>
            <person name="Veneault-Fourrey C."/>
            <person name="LaButti K."/>
            <person name="Lindquist E.A."/>
            <person name="Lipzen A."/>
            <person name="Lundell T."/>
            <person name="Morin E."/>
            <person name="Murat C."/>
            <person name="Sun H."/>
            <person name="Tunlid A."/>
            <person name="Henrissat B."/>
            <person name="Grigoriev I.V."/>
            <person name="Hibbett D.S."/>
            <person name="Martin F."/>
            <person name="Nordberg H.P."/>
            <person name="Cantor M.N."/>
            <person name="Hua S.X."/>
        </authorList>
    </citation>
    <scope>NUCLEOTIDE SEQUENCE [LARGE SCALE GENOMIC DNA]</scope>
    <source>
        <strain evidence="1 2">MAFF 305830</strain>
    </source>
</reference>
<dbReference type="EMBL" id="KN824306">
    <property type="protein sequence ID" value="KIM26435.1"/>
    <property type="molecule type" value="Genomic_DNA"/>
</dbReference>